<dbReference type="EMBL" id="CP041186">
    <property type="protein sequence ID" value="QDG52401.1"/>
    <property type="molecule type" value="Genomic_DNA"/>
</dbReference>
<dbReference type="Gene3D" id="1.10.490.110">
    <property type="entry name" value="Uncharacterized conserved protein DUF2267"/>
    <property type="match status" value="1"/>
</dbReference>
<dbReference type="OrthoDB" id="5522826at2"/>
<accession>A0A4Y6PVM0</accession>
<dbReference type="InterPro" id="IPR038282">
    <property type="entry name" value="DUF2267_sf"/>
</dbReference>
<accession>A0A5B8YB12</accession>
<evidence type="ECO:0000313" key="1">
    <source>
        <dbReference type="EMBL" id="QDG52401.1"/>
    </source>
</evidence>
<dbReference type="AlphaFoldDB" id="A0A4Y6PVM0"/>
<dbReference type="InterPro" id="IPR018727">
    <property type="entry name" value="DUF2267"/>
</dbReference>
<keyword evidence="2" id="KW-1185">Reference proteome</keyword>
<sequence length="125" mass="14368">MDYETFIDHLEQHTDLWSREKVEQVAATTLEVLGETLSTPERTWVSKRLPARLGDALTRTWGGQRFDMDEFKDRISHREGLVEDFAGEQAQVVCQVLADDLDKEVVEYLIAHLPAPFPALFQRPV</sequence>
<protein>
    <submittedName>
        <fullName evidence="1">DUF2267 domain-containing protein</fullName>
    </submittedName>
</protein>
<proteinExistence type="predicted"/>
<reference evidence="1 2" key="1">
    <citation type="submission" date="2019-06" db="EMBL/GenBank/DDBJ databases">
        <title>Persicimonas caeni gen. nov., sp. nov., a predatory bacterium isolated from solar saltern.</title>
        <authorList>
            <person name="Wang S."/>
        </authorList>
    </citation>
    <scope>NUCLEOTIDE SEQUENCE [LARGE SCALE GENOMIC DNA]</scope>
    <source>
        <strain evidence="1 2">YN101</strain>
    </source>
</reference>
<evidence type="ECO:0000313" key="2">
    <source>
        <dbReference type="Proteomes" id="UP000315995"/>
    </source>
</evidence>
<gene>
    <name evidence="1" type="ORF">FIV42_17130</name>
</gene>
<organism evidence="1 2">
    <name type="scientific">Persicimonas caeni</name>
    <dbReference type="NCBI Taxonomy" id="2292766"/>
    <lineage>
        <taxon>Bacteria</taxon>
        <taxon>Deltaproteobacteria</taxon>
        <taxon>Bradymonadales</taxon>
        <taxon>Bradymonadaceae</taxon>
        <taxon>Persicimonas</taxon>
    </lineage>
</organism>
<dbReference type="Pfam" id="PF10025">
    <property type="entry name" value="DUF2267"/>
    <property type="match status" value="1"/>
</dbReference>
<name>A0A4Y6PVM0_PERCE</name>
<dbReference type="RefSeq" id="WP_141198873.1">
    <property type="nucleotide sequence ID" value="NZ_CP041186.1"/>
</dbReference>
<dbReference type="Proteomes" id="UP000315995">
    <property type="component" value="Chromosome"/>
</dbReference>